<dbReference type="Proteomes" id="UP000694866">
    <property type="component" value="Unplaced"/>
</dbReference>
<dbReference type="GeneID" id="105263509"/>
<feature type="transmembrane region" description="Helical" evidence="1">
    <location>
        <begin position="37"/>
        <end position="56"/>
    </location>
</feature>
<proteinExistence type="predicted"/>
<reference evidence="3" key="1">
    <citation type="submission" date="2025-08" db="UniProtKB">
        <authorList>
            <consortium name="RefSeq"/>
        </authorList>
    </citation>
    <scope>IDENTIFICATION</scope>
    <source>
        <strain evidence="3">USDA-PBARC FA_bdor</strain>
        <tissue evidence="3">Whole organism</tissue>
    </source>
</reference>
<evidence type="ECO:0000313" key="2">
    <source>
        <dbReference type="Proteomes" id="UP000694866"/>
    </source>
</evidence>
<keyword evidence="1" id="KW-0472">Membrane</keyword>
<name>A0A9R1TW25_9HYME</name>
<dbReference type="KEGG" id="fas:105263509"/>
<evidence type="ECO:0000313" key="3">
    <source>
        <dbReference type="RefSeq" id="XP_011298062.1"/>
    </source>
</evidence>
<dbReference type="AlphaFoldDB" id="A0A9R1TW25"/>
<dbReference type="OrthoDB" id="7676599at2759"/>
<dbReference type="RefSeq" id="XP_011298062.1">
    <property type="nucleotide sequence ID" value="XM_011299760.1"/>
</dbReference>
<keyword evidence="1" id="KW-1133">Transmembrane helix</keyword>
<keyword evidence="2" id="KW-1185">Reference proteome</keyword>
<evidence type="ECO:0000256" key="1">
    <source>
        <dbReference type="SAM" id="Phobius"/>
    </source>
</evidence>
<sequence>MHVSLIIRCCLAFPKVERKFSLKEIIKVEMFSWSPRSSLVIVFIPVVIGFFVDFSGANDQCKNKMMNIVMKVCSGAGVKSRRDIEDHWAVPHSTIRGKFVHRLQKRQQPREFDPFVGSPGDLPGGAVPPVPVVPPESHFGNPPRDQRFIGLLQQEANIGPELKPNIDELDDLYDELSERFPRQLKDNEKMRKMFFDLADECCRHDVDLCFESSKLLKCV</sequence>
<organism evidence="2 3">
    <name type="scientific">Fopius arisanus</name>
    <dbReference type="NCBI Taxonomy" id="64838"/>
    <lineage>
        <taxon>Eukaryota</taxon>
        <taxon>Metazoa</taxon>
        <taxon>Ecdysozoa</taxon>
        <taxon>Arthropoda</taxon>
        <taxon>Hexapoda</taxon>
        <taxon>Insecta</taxon>
        <taxon>Pterygota</taxon>
        <taxon>Neoptera</taxon>
        <taxon>Endopterygota</taxon>
        <taxon>Hymenoptera</taxon>
        <taxon>Apocrita</taxon>
        <taxon>Ichneumonoidea</taxon>
        <taxon>Braconidae</taxon>
        <taxon>Opiinae</taxon>
        <taxon>Fopius</taxon>
    </lineage>
</organism>
<gene>
    <name evidence="3" type="primary">LOC105263509</name>
</gene>
<keyword evidence="1" id="KW-0812">Transmembrane</keyword>
<accession>A0A9R1TW25</accession>
<protein>
    <submittedName>
        <fullName evidence="3">Uncharacterized protein</fullName>
    </submittedName>
</protein>